<dbReference type="AlphaFoldDB" id="E3LNR5"/>
<organism evidence="4">
    <name type="scientific">Caenorhabditis remanei</name>
    <name type="common">Caenorhabditis vulgaris</name>
    <dbReference type="NCBI Taxonomy" id="31234"/>
    <lineage>
        <taxon>Eukaryota</taxon>
        <taxon>Metazoa</taxon>
        <taxon>Ecdysozoa</taxon>
        <taxon>Nematoda</taxon>
        <taxon>Chromadorea</taxon>
        <taxon>Rhabditida</taxon>
        <taxon>Rhabditina</taxon>
        <taxon>Rhabditomorpha</taxon>
        <taxon>Rhabditoidea</taxon>
        <taxon>Rhabditidae</taxon>
        <taxon>Peloderinae</taxon>
        <taxon>Caenorhabditis</taxon>
    </lineage>
</organism>
<dbReference type="OrthoDB" id="5835026at2759"/>
<evidence type="ECO:0000313" key="4">
    <source>
        <dbReference type="Proteomes" id="UP000008281"/>
    </source>
</evidence>
<feature type="transmembrane region" description="Helical" evidence="2">
    <location>
        <begin position="188"/>
        <end position="212"/>
    </location>
</feature>
<name>E3LNR5_CAERE</name>
<dbReference type="Proteomes" id="UP000008281">
    <property type="component" value="Unassembled WGS sequence"/>
</dbReference>
<dbReference type="InParanoid" id="E3LNR5"/>
<feature type="transmembrane region" description="Helical" evidence="2">
    <location>
        <begin position="49"/>
        <end position="69"/>
    </location>
</feature>
<gene>
    <name evidence="3" type="ORF">CRE_27153</name>
</gene>
<feature type="region of interest" description="Disordered" evidence="1">
    <location>
        <begin position="345"/>
        <end position="364"/>
    </location>
</feature>
<protein>
    <submittedName>
        <fullName evidence="3">Uncharacterized protein</fullName>
    </submittedName>
</protein>
<sequence>MSMDLDPVPGLPLLTTLYCNSTTVKKKTTVKCAFPDELYIKKAFYGGPFGAGIGAVEVAIILVFMLLCFKMKYDVTKVFLTVVYIPLGLSSVFKVALAVYSTFLGAYGWWYMVFLMFFNWLYTTAVVCTSIGSVIFLAALMVIARKRQNFNPRESWVSYTAVLFFSALISGSYHFISYQWNQLPAASLFFVYILCTIGIIAELFVCLCVGFLCTKPPAGTNVAVVTGDPVVDDARTRLGFGALAVIVMNIPQWFEIYVKITELFTPFLWDSDAQKKIYYTAQSKQLLTFDLIRLFLSLFMLIPLFITASGRFAISMWITRKPHPTAAKATANKVFVATQNQPLLIDTGEKKSPPPPTPPSRPVDHSIPAVPITQQPALVPIPHQVPVHQPQHHQHPQHPQHLQAPAPPMYPGIGFAPGMLQLPQNMQTTIVYTPSMTYDNGNGQMHA</sequence>
<dbReference type="KEGG" id="crq:GCK72_018391"/>
<dbReference type="FunCoup" id="E3LNR5">
    <property type="interactions" value="1819"/>
</dbReference>
<feature type="transmembrane region" description="Helical" evidence="2">
    <location>
        <begin position="294"/>
        <end position="318"/>
    </location>
</feature>
<dbReference type="GeneID" id="9811647"/>
<dbReference type="HOGENOM" id="CLU_617099_0_0_1"/>
<evidence type="ECO:0000256" key="2">
    <source>
        <dbReference type="SAM" id="Phobius"/>
    </source>
</evidence>
<proteinExistence type="predicted"/>
<evidence type="ECO:0000313" key="3">
    <source>
        <dbReference type="EMBL" id="EFP05873.1"/>
    </source>
</evidence>
<dbReference type="RefSeq" id="XP_003114535.2">
    <property type="nucleotide sequence ID" value="XM_003114487.2"/>
</dbReference>
<keyword evidence="2" id="KW-0812">Transmembrane</keyword>
<reference evidence="3" key="1">
    <citation type="submission" date="2007-07" db="EMBL/GenBank/DDBJ databases">
        <title>PCAP assembly of the Caenorhabditis remanei genome.</title>
        <authorList>
            <consortium name="The Caenorhabditis remanei Sequencing Consortium"/>
            <person name="Wilson R.K."/>
        </authorList>
    </citation>
    <scope>NUCLEOTIDE SEQUENCE [LARGE SCALE GENOMIC DNA]</scope>
    <source>
        <strain evidence="3">PB4641</strain>
    </source>
</reference>
<feature type="transmembrane region" description="Helical" evidence="2">
    <location>
        <begin position="78"/>
        <end position="100"/>
    </location>
</feature>
<accession>E3LNR5</accession>
<keyword evidence="2" id="KW-0472">Membrane</keyword>
<dbReference type="CTD" id="9811647"/>
<keyword evidence="4" id="KW-1185">Reference proteome</keyword>
<dbReference type="OMA" id="MQTTIVY"/>
<keyword evidence="2" id="KW-1133">Transmembrane helix</keyword>
<evidence type="ECO:0000256" key="1">
    <source>
        <dbReference type="SAM" id="MobiDB-lite"/>
    </source>
</evidence>
<dbReference type="eggNOG" id="ENOG502TGR0">
    <property type="taxonomic scope" value="Eukaryota"/>
</dbReference>
<feature type="transmembrane region" description="Helical" evidence="2">
    <location>
        <begin position="156"/>
        <end position="176"/>
    </location>
</feature>
<dbReference type="EMBL" id="DS268412">
    <property type="protein sequence ID" value="EFP05873.1"/>
    <property type="molecule type" value="Genomic_DNA"/>
</dbReference>
<feature type="transmembrane region" description="Helical" evidence="2">
    <location>
        <begin position="120"/>
        <end position="144"/>
    </location>
</feature>